<dbReference type="InterPro" id="IPR036038">
    <property type="entry name" value="Aminotransferase-like"/>
</dbReference>
<gene>
    <name evidence="10" type="primary">pabC</name>
    <name evidence="10" type="ORF">FAZ21_01085</name>
</gene>
<dbReference type="SUPFAM" id="SSF56752">
    <property type="entry name" value="D-aminoacid aminotransferase-like PLP-dependent enzymes"/>
    <property type="match status" value="1"/>
</dbReference>
<evidence type="ECO:0000256" key="7">
    <source>
        <dbReference type="ARBA" id="ARBA00035633"/>
    </source>
</evidence>
<evidence type="ECO:0000256" key="1">
    <source>
        <dbReference type="ARBA" id="ARBA00001933"/>
    </source>
</evidence>
<comment type="catalytic activity">
    <reaction evidence="9">
        <text>4-amino-4-deoxychorismate = 4-aminobenzoate + pyruvate + H(+)</text>
        <dbReference type="Rhea" id="RHEA:16201"/>
        <dbReference type="ChEBI" id="CHEBI:15361"/>
        <dbReference type="ChEBI" id="CHEBI:15378"/>
        <dbReference type="ChEBI" id="CHEBI:17836"/>
        <dbReference type="ChEBI" id="CHEBI:58406"/>
        <dbReference type="EC" id="4.1.3.38"/>
    </reaction>
</comment>
<organism evidence="10 11">
    <name type="scientific">Chitiniphilus eburneus</name>
    <dbReference type="NCBI Taxonomy" id="2571148"/>
    <lineage>
        <taxon>Bacteria</taxon>
        <taxon>Pseudomonadati</taxon>
        <taxon>Pseudomonadota</taxon>
        <taxon>Betaproteobacteria</taxon>
        <taxon>Neisseriales</taxon>
        <taxon>Chitinibacteraceae</taxon>
        <taxon>Chitiniphilus</taxon>
    </lineage>
</organism>
<dbReference type="InterPro" id="IPR043131">
    <property type="entry name" value="BCAT-like_N"/>
</dbReference>
<dbReference type="GO" id="GO:0046656">
    <property type="term" value="P:folic acid biosynthetic process"/>
    <property type="evidence" value="ECO:0007669"/>
    <property type="project" value="UniProtKB-KW"/>
</dbReference>
<evidence type="ECO:0000256" key="9">
    <source>
        <dbReference type="ARBA" id="ARBA00049529"/>
    </source>
</evidence>
<dbReference type="PANTHER" id="PTHR42743">
    <property type="entry name" value="AMINO-ACID AMINOTRANSFERASE"/>
    <property type="match status" value="1"/>
</dbReference>
<dbReference type="FunFam" id="3.20.10.10:FF:000002">
    <property type="entry name" value="D-alanine aminotransferase"/>
    <property type="match status" value="1"/>
</dbReference>
<dbReference type="GO" id="GO:0008696">
    <property type="term" value="F:4-amino-4-deoxychorismate lyase activity"/>
    <property type="evidence" value="ECO:0007669"/>
    <property type="project" value="UniProtKB-EC"/>
</dbReference>
<dbReference type="Proteomes" id="UP000310016">
    <property type="component" value="Unassembled WGS sequence"/>
</dbReference>
<evidence type="ECO:0000256" key="3">
    <source>
        <dbReference type="ARBA" id="ARBA00011738"/>
    </source>
</evidence>
<protein>
    <recommendedName>
        <fullName evidence="8">aminodeoxychorismate lyase</fullName>
        <ecNumber evidence="8">4.1.3.38</ecNumber>
    </recommendedName>
</protein>
<dbReference type="InterPro" id="IPR017824">
    <property type="entry name" value="Aminodeoxychorismate_lyase_IV"/>
</dbReference>
<evidence type="ECO:0000256" key="5">
    <source>
        <dbReference type="ARBA" id="ARBA00022909"/>
    </source>
</evidence>
<accession>A0A4U0QCP0</accession>
<dbReference type="Gene3D" id="3.20.10.10">
    <property type="entry name" value="D-amino Acid Aminotransferase, subunit A, domain 2"/>
    <property type="match status" value="1"/>
</dbReference>
<dbReference type="InterPro" id="IPR001544">
    <property type="entry name" value="Aminotrans_IV"/>
</dbReference>
<sequence length="271" mass="29616">MRLVNGVPADSITLLDRGYQFGDGVFCTLRCESGGLRFWSRQYARLVHDCTALGIAAPDEATLLADIATLEPNDAVIKIIVTRGDSERGYAAPEHCAPNRMVQAAPLPQRPPMDGVRVRWCETRASWQPRLAGIKHLNRLENVLARAEWHDPAIFEGLLLDRDGHVVEGVMSNLLALSGRVLFTPRLDSGGVAGVMREVMMEAAPQMGMAVRETLLTPAALMAADRLWLCNSVIGLVPVRELAGQHWGAHALDIGVAAKLAQLEKDETTWL</sequence>
<evidence type="ECO:0000313" key="10">
    <source>
        <dbReference type="EMBL" id="TJZ78910.1"/>
    </source>
</evidence>
<dbReference type="GO" id="GO:0030170">
    <property type="term" value="F:pyridoxal phosphate binding"/>
    <property type="evidence" value="ECO:0007669"/>
    <property type="project" value="InterPro"/>
</dbReference>
<comment type="pathway">
    <text evidence="7">Cofactor biosynthesis; tetrahydrofolate biosynthesis; 4-aminobenzoate from chorismate: step 2/2.</text>
</comment>
<dbReference type="AlphaFoldDB" id="A0A4U0QCP0"/>
<dbReference type="NCBIfam" id="TIGR03461">
    <property type="entry name" value="pabC_Proteo"/>
    <property type="match status" value="1"/>
</dbReference>
<dbReference type="InterPro" id="IPR043132">
    <property type="entry name" value="BCAT-like_C"/>
</dbReference>
<evidence type="ECO:0000256" key="6">
    <source>
        <dbReference type="ARBA" id="ARBA00023239"/>
    </source>
</evidence>
<dbReference type="GO" id="GO:0005829">
    <property type="term" value="C:cytosol"/>
    <property type="evidence" value="ECO:0007669"/>
    <property type="project" value="TreeGrafter"/>
</dbReference>
<keyword evidence="5" id="KW-0289">Folate biosynthesis</keyword>
<evidence type="ECO:0000256" key="8">
    <source>
        <dbReference type="ARBA" id="ARBA00035676"/>
    </source>
</evidence>
<keyword evidence="6 10" id="KW-0456">Lyase</keyword>
<dbReference type="GO" id="GO:0008153">
    <property type="term" value="P:4-aminobenzoate biosynthetic process"/>
    <property type="evidence" value="ECO:0007669"/>
    <property type="project" value="TreeGrafter"/>
</dbReference>
<keyword evidence="11" id="KW-1185">Reference proteome</keyword>
<dbReference type="EMBL" id="SUMF01000001">
    <property type="protein sequence ID" value="TJZ78910.1"/>
    <property type="molecule type" value="Genomic_DNA"/>
</dbReference>
<dbReference type="RefSeq" id="WP_136771425.1">
    <property type="nucleotide sequence ID" value="NZ_CP156074.1"/>
</dbReference>
<evidence type="ECO:0000313" key="11">
    <source>
        <dbReference type="Proteomes" id="UP000310016"/>
    </source>
</evidence>
<evidence type="ECO:0000256" key="2">
    <source>
        <dbReference type="ARBA" id="ARBA00009320"/>
    </source>
</evidence>
<proteinExistence type="inferred from homology"/>
<comment type="subunit">
    <text evidence="3">Homodimer.</text>
</comment>
<reference evidence="10 11" key="1">
    <citation type="submission" date="2019-04" db="EMBL/GenBank/DDBJ databases">
        <title>Chitiniphilus eburnea sp. nov., a novel chitinolytic bacterium isolated from aquaculture sludge.</title>
        <authorList>
            <person name="Sheng M."/>
        </authorList>
    </citation>
    <scope>NUCLEOTIDE SEQUENCE [LARGE SCALE GENOMIC DNA]</scope>
    <source>
        <strain evidence="10 11">HX-2-15</strain>
    </source>
</reference>
<name>A0A4U0QCP0_9NEIS</name>
<dbReference type="PANTHER" id="PTHR42743:SF2">
    <property type="entry name" value="AMINODEOXYCHORISMATE LYASE"/>
    <property type="match status" value="1"/>
</dbReference>
<dbReference type="CDD" id="cd01559">
    <property type="entry name" value="ADCL_like"/>
    <property type="match status" value="1"/>
</dbReference>
<comment type="cofactor">
    <cofactor evidence="1">
        <name>pyridoxal 5'-phosphate</name>
        <dbReference type="ChEBI" id="CHEBI:597326"/>
    </cofactor>
</comment>
<keyword evidence="4" id="KW-0663">Pyridoxal phosphate</keyword>
<evidence type="ECO:0000256" key="4">
    <source>
        <dbReference type="ARBA" id="ARBA00022898"/>
    </source>
</evidence>
<comment type="caution">
    <text evidence="10">The sequence shown here is derived from an EMBL/GenBank/DDBJ whole genome shotgun (WGS) entry which is preliminary data.</text>
</comment>
<dbReference type="EC" id="4.1.3.38" evidence="8"/>
<dbReference type="OrthoDB" id="9805628at2"/>
<comment type="similarity">
    <text evidence="2">Belongs to the class-IV pyridoxal-phosphate-dependent aminotransferase family.</text>
</comment>
<dbReference type="InterPro" id="IPR050571">
    <property type="entry name" value="Class-IV_PLP-Dep_Aminotrnsfr"/>
</dbReference>
<dbReference type="Gene3D" id="3.30.470.10">
    <property type="match status" value="1"/>
</dbReference>
<dbReference type="Pfam" id="PF01063">
    <property type="entry name" value="Aminotran_4"/>
    <property type="match status" value="1"/>
</dbReference>